<dbReference type="EMBL" id="JAMKOV010000007">
    <property type="protein sequence ID" value="KAI8038500.1"/>
    <property type="molecule type" value="Genomic_DNA"/>
</dbReference>
<reference evidence="1" key="1">
    <citation type="journal article" date="2023" name="Genome Biol. Evol.">
        <title>Long-read-based Genome Assembly of Drosophila gunungcola Reveals Fewer Chemosensory Genes in Flower-breeding Species.</title>
        <authorList>
            <person name="Negi A."/>
            <person name="Liao B.Y."/>
            <person name="Yeh S.D."/>
        </authorList>
    </citation>
    <scope>NUCLEOTIDE SEQUENCE</scope>
    <source>
        <strain evidence="1">Sukarami</strain>
    </source>
</reference>
<sequence length="69" mass="8016">METAWEIAIDDGFRAGLNGGRVRHSYQVVRQAQSNCHYWHMLFVQQSKARNPNNNCVRQRDDGLRWAVG</sequence>
<evidence type="ECO:0000313" key="2">
    <source>
        <dbReference type="Proteomes" id="UP001059596"/>
    </source>
</evidence>
<gene>
    <name evidence="1" type="ORF">M5D96_008400</name>
</gene>
<accession>A0A9P9YK53</accession>
<dbReference type="AlphaFoldDB" id="A0A9P9YK53"/>
<comment type="caution">
    <text evidence="1">The sequence shown here is derived from an EMBL/GenBank/DDBJ whole genome shotgun (WGS) entry which is preliminary data.</text>
</comment>
<dbReference type="Proteomes" id="UP001059596">
    <property type="component" value="Unassembled WGS sequence"/>
</dbReference>
<protein>
    <submittedName>
        <fullName evidence="1">Uncharacterized protein</fullName>
    </submittedName>
</protein>
<evidence type="ECO:0000313" key="1">
    <source>
        <dbReference type="EMBL" id="KAI8038500.1"/>
    </source>
</evidence>
<name>A0A9P9YK53_9MUSC</name>
<proteinExistence type="predicted"/>
<feature type="non-terminal residue" evidence="1">
    <location>
        <position position="69"/>
    </location>
</feature>
<keyword evidence="2" id="KW-1185">Reference proteome</keyword>
<organism evidence="1 2">
    <name type="scientific">Drosophila gunungcola</name>
    <name type="common">fruit fly</name>
    <dbReference type="NCBI Taxonomy" id="103775"/>
    <lineage>
        <taxon>Eukaryota</taxon>
        <taxon>Metazoa</taxon>
        <taxon>Ecdysozoa</taxon>
        <taxon>Arthropoda</taxon>
        <taxon>Hexapoda</taxon>
        <taxon>Insecta</taxon>
        <taxon>Pterygota</taxon>
        <taxon>Neoptera</taxon>
        <taxon>Endopterygota</taxon>
        <taxon>Diptera</taxon>
        <taxon>Brachycera</taxon>
        <taxon>Muscomorpha</taxon>
        <taxon>Ephydroidea</taxon>
        <taxon>Drosophilidae</taxon>
        <taxon>Drosophila</taxon>
        <taxon>Sophophora</taxon>
    </lineage>
</organism>